<dbReference type="VEuPathDB" id="FungiDB:RhiirFUN_006900"/>
<sequence>TTTTIRPKRNYTKKPLDRLKRPRNGYMIYMNEVYDDVKRKHPNLKFGELSSLIGVQWKEMSKAQQ</sequence>
<feature type="DNA-binding region" description="HMG box" evidence="1">
    <location>
        <begin position="19"/>
        <end position="65"/>
    </location>
</feature>
<evidence type="ECO:0000259" key="2">
    <source>
        <dbReference type="PROSITE" id="PS50118"/>
    </source>
</evidence>
<evidence type="ECO:0000313" key="3">
    <source>
        <dbReference type="EMBL" id="PKK68910.1"/>
    </source>
</evidence>
<dbReference type="Proteomes" id="UP000233469">
    <property type="component" value="Unassembled WGS sequence"/>
</dbReference>
<keyword evidence="1" id="KW-0539">Nucleus</keyword>
<proteinExistence type="predicted"/>
<dbReference type="InterPro" id="IPR009071">
    <property type="entry name" value="HMG_box_dom"/>
</dbReference>
<dbReference type="VEuPathDB" id="FungiDB:RhiirA1_142408"/>
<reference evidence="3 4" key="1">
    <citation type="submission" date="2016-04" db="EMBL/GenBank/DDBJ databases">
        <title>Genome analyses suggest a sexual origin of heterokaryosis in a supposedly ancient asexual fungus.</title>
        <authorList>
            <person name="Ropars J."/>
            <person name="Sedzielewska K."/>
            <person name="Noel J."/>
            <person name="Charron P."/>
            <person name="Farinelli L."/>
            <person name="Marton T."/>
            <person name="Kruger M."/>
            <person name="Pelin A."/>
            <person name="Brachmann A."/>
            <person name="Corradi N."/>
        </authorList>
    </citation>
    <scope>NUCLEOTIDE SEQUENCE [LARGE SCALE GENOMIC DNA]</scope>
    <source>
        <strain evidence="3 4">C2</strain>
    </source>
</reference>
<dbReference type="AlphaFoldDB" id="A0A2N1N4Y5"/>
<dbReference type="GO" id="GO:0005634">
    <property type="term" value="C:nucleus"/>
    <property type="evidence" value="ECO:0007669"/>
    <property type="project" value="UniProtKB-UniRule"/>
</dbReference>
<evidence type="ECO:0000256" key="1">
    <source>
        <dbReference type="PROSITE-ProRule" id="PRU00267"/>
    </source>
</evidence>
<comment type="caution">
    <text evidence="3">The sequence shown here is derived from an EMBL/GenBank/DDBJ whole genome shotgun (WGS) entry which is preliminary data.</text>
</comment>
<dbReference type="Pfam" id="PF00505">
    <property type="entry name" value="HMG_box"/>
    <property type="match status" value="1"/>
</dbReference>
<dbReference type="VEuPathDB" id="FungiDB:FUN_004753"/>
<dbReference type="EMBL" id="LLXL01000788">
    <property type="protein sequence ID" value="PKK68910.1"/>
    <property type="molecule type" value="Genomic_DNA"/>
</dbReference>
<name>A0A2N1N4Y5_9GLOM</name>
<keyword evidence="1" id="KW-0238">DNA-binding</keyword>
<dbReference type="GO" id="GO:0003677">
    <property type="term" value="F:DNA binding"/>
    <property type="evidence" value="ECO:0007669"/>
    <property type="project" value="UniProtKB-UniRule"/>
</dbReference>
<accession>A0A2N1N4Y5</accession>
<dbReference type="Gene3D" id="1.10.30.10">
    <property type="entry name" value="High mobility group box domain"/>
    <property type="match status" value="1"/>
</dbReference>
<dbReference type="CDD" id="cd00084">
    <property type="entry name" value="HMG-box_SF"/>
    <property type="match status" value="1"/>
</dbReference>
<dbReference type="SUPFAM" id="SSF47095">
    <property type="entry name" value="HMG-box"/>
    <property type="match status" value="1"/>
</dbReference>
<dbReference type="PROSITE" id="PS50118">
    <property type="entry name" value="HMG_BOX_2"/>
    <property type="match status" value="1"/>
</dbReference>
<protein>
    <recommendedName>
        <fullName evidence="2">HMG box domain-containing protein</fullName>
    </recommendedName>
</protein>
<evidence type="ECO:0000313" key="4">
    <source>
        <dbReference type="Proteomes" id="UP000233469"/>
    </source>
</evidence>
<organism evidence="3 4">
    <name type="scientific">Rhizophagus irregularis</name>
    <dbReference type="NCBI Taxonomy" id="588596"/>
    <lineage>
        <taxon>Eukaryota</taxon>
        <taxon>Fungi</taxon>
        <taxon>Fungi incertae sedis</taxon>
        <taxon>Mucoromycota</taxon>
        <taxon>Glomeromycotina</taxon>
        <taxon>Glomeromycetes</taxon>
        <taxon>Glomerales</taxon>
        <taxon>Glomeraceae</taxon>
        <taxon>Rhizophagus</taxon>
    </lineage>
</organism>
<dbReference type="InterPro" id="IPR036910">
    <property type="entry name" value="HMG_box_dom_sf"/>
</dbReference>
<feature type="domain" description="HMG box" evidence="2">
    <location>
        <begin position="19"/>
        <end position="65"/>
    </location>
</feature>
<feature type="non-terminal residue" evidence="3">
    <location>
        <position position="65"/>
    </location>
</feature>
<gene>
    <name evidence="3" type="ORF">RhiirC2_648461</name>
</gene>
<reference evidence="3 4" key="2">
    <citation type="submission" date="2017-10" db="EMBL/GenBank/DDBJ databases">
        <title>Extensive intraspecific genome diversity in a model arbuscular mycorrhizal fungus.</title>
        <authorList>
            <person name="Chen E.C.H."/>
            <person name="Morin E."/>
            <person name="Baudet D."/>
            <person name="Noel J."/>
            <person name="Ndikumana S."/>
            <person name="Charron P."/>
            <person name="St-Onge C."/>
            <person name="Giorgi J."/>
            <person name="Grigoriev I.V."/>
            <person name="Roux C."/>
            <person name="Martin F.M."/>
            <person name="Corradi N."/>
        </authorList>
    </citation>
    <scope>NUCLEOTIDE SEQUENCE [LARGE SCALE GENOMIC DNA]</scope>
    <source>
        <strain evidence="3 4">C2</strain>
    </source>
</reference>
<feature type="non-terminal residue" evidence="3">
    <location>
        <position position="1"/>
    </location>
</feature>